<name>A0A447QPW4_SERRU</name>
<accession>A0A447QPW4</accession>
<proteinExistence type="predicted"/>
<protein>
    <submittedName>
        <fullName evidence="1">Protein of uncharacterized function (DUF3289)</fullName>
    </submittedName>
</protein>
<dbReference type="Proteomes" id="UP000271603">
    <property type="component" value="Chromosome"/>
</dbReference>
<sequence length="282" mass="32979">MAALKFPCVIFKTKKIMDDYAADDMQYGDLSESQLKKNFNLLDVSARANPYTLTKISPFTHSHSMFPIMREEGEKLTKQACTRILFDEFRYLSSIFALYGPYKYLIENMITHMQNGNGAPFSSLHLNTALKEQILTDRTENSTLLLLINAFDYYIDWSNKCYPMESLSELKGAILRGKLPKFNRFQDNFNGMGITVHDIWSMHITIKSLSFDNDRYRAVVHYRAQDHFGLDSNDILSAKFKQFRFFRIWFVLQHYNQFGFRPFMTNMETTVEICGERNASKK</sequence>
<evidence type="ECO:0000313" key="1">
    <source>
        <dbReference type="EMBL" id="VEA72069.1"/>
    </source>
</evidence>
<organism evidence="1 2">
    <name type="scientific">Serratia rubidaea</name>
    <name type="common">Serratia marinorubra</name>
    <dbReference type="NCBI Taxonomy" id="61652"/>
    <lineage>
        <taxon>Bacteria</taxon>
        <taxon>Pseudomonadati</taxon>
        <taxon>Pseudomonadota</taxon>
        <taxon>Gammaproteobacteria</taxon>
        <taxon>Enterobacterales</taxon>
        <taxon>Yersiniaceae</taxon>
        <taxon>Serratia</taxon>
    </lineage>
</organism>
<dbReference type="Pfam" id="PF11692">
    <property type="entry name" value="DUF3289"/>
    <property type="match status" value="1"/>
</dbReference>
<gene>
    <name evidence="1" type="ORF">NCTC9419_03661</name>
</gene>
<dbReference type="InterPro" id="IPR017483">
    <property type="entry name" value="CHP03034"/>
</dbReference>
<dbReference type="AlphaFoldDB" id="A0A447QPW4"/>
<dbReference type="NCBIfam" id="TIGR03034">
    <property type="entry name" value="YPO3983 family protein"/>
    <property type="match status" value="1"/>
</dbReference>
<evidence type="ECO:0000313" key="2">
    <source>
        <dbReference type="Proteomes" id="UP000271603"/>
    </source>
</evidence>
<reference evidence="1 2" key="1">
    <citation type="submission" date="2018-12" db="EMBL/GenBank/DDBJ databases">
        <authorList>
            <consortium name="Pathogen Informatics"/>
        </authorList>
    </citation>
    <scope>NUCLEOTIDE SEQUENCE [LARGE SCALE GENOMIC DNA]</scope>
    <source>
        <strain evidence="1 2">NCTC9419</strain>
    </source>
</reference>
<dbReference type="EMBL" id="LR134155">
    <property type="protein sequence ID" value="VEA72069.1"/>
    <property type="molecule type" value="Genomic_DNA"/>
</dbReference>